<protein>
    <submittedName>
        <fullName evidence="1">Uncharacterized protein</fullName>
    </submittedName>
</protein>
<reference evidence="1" key="2">
    <citation type="journal article" date="2015" name="Fish Shellfish Immunol.">
        <title>Early steps in the European eel (Anguilla anguilla)-Vibrio vulnificus interaction in the gills: Role of the RtxA13 toxin.</title>
        <authorList>
            <person name="Callol A."/>
            <person name="Pajuelo D."/>
            <person name="Ebbesson L."/>
            <person name="Teles M."/>
            <person name="MacKenzie S."/>
            <person name="Amaro C."/>
        </authorList>
    </citation>
    <scope>NUCLEOTIDE SEQUENCE</scope>
</reference>
<sequence length="69" mass="7718">MFLQRSRDAAKLSHIRVGRERKMWLPSHRGRLCGYRGGGTMQAVGTNVSQAQSAVTGAALRLENDRLRH</sequence>
<name>A0A0E9TLE6_ANGAN</name>
<accession>A0A0E9TLE6</accession>
<organism evidence="1">
    <name type="scientific">Anguilla anguilla</name>
    <name type="common">European freshwater eel</name>
    <name type="synonym">Muraena anguilla</name>
    <dbReference type="NCBI Taxonomy" id="7936"/>
    <lineage>
        <taxon>Eukaryota</taxon>
        <taxon>Metazoa</taxon>
        <taxon>Chordata</taxon>
        <taxon>Craniata</taxon>
        <taxon>Vertebrata</taxon>
        <taxon>Euteleostomi</taxon>
        <taxon>Actinopterygii</taxon>
        <taxon>Neopterygii</taxon>
        <taxon>Teleostei</taxon>
        <taxon>Anguilliformes</taxon>
        <taxon>Anguillidae</taxon>
        <taxon>Anguilla</taxon>
    </lineage>
</organism>
<dbReference type="EMBL" id="GBXM01054073">
    <property type="protein sequence ID" value="JAH54504.1"/>
    <property type="molecule type" value="Transcribed_RNA"/>
</dbReference>
<reference evidence="1" key="1">
    <citation type="submission" date="2014-11" db="EMBL/GenBank/DDBJ databases">
        <authorList>
            <person name="Amaro Gonzalez C."/>
        </authorList>
    </citation>
    <scope>NUCLEOTIDE SEQUENCE</scope>
</reference>
<dbReference type="AlphaFoldDB" id="A0A0E9TLE6"/>
<evidence type="ECO:0000313" key="1">
    <source>
        <dbReference type="EMBL" id="JAH54504.1"/>
    </source>
</evidence>
<proteinExistence type="predicted"/>